<feature type="compositionally biased region" description="Polar residues" evidence="1">
    <location>
        <begin position="43"/>
        <end position="59"/>
    </location>
</feature>
<evidence type="ECO:0000313" key="3">
    <source>
        <dbReference type="Proteomes" id="UP000075243"/>
    </source>
</evidence>
<keyword evidence="3" id="KW-1185">Reference proteome</keyword>
<feature type="region of interest" description="Disordered" evidence="1">
    <location>
        <begin position="43"/>
        <end position="65"/>
    </location>
</feature>
<gene>
    <name evidence="2" type="ORF">KK1_036772</name>
</gene>
<dbReference type="AlphaFoldDB" id="A0A151RH78"/>
<protein>
    <submittedName>
        <fullName evidence="2">Uncharacterized protein</fullName>
    </submittedName>
</protein>
<organism evidence="2 3">
    <name type="scientific">Cajanus cajan</name>
    <name type="common">Pigeon pea</name>
    <name type="synonym">Cajanus indicus</name>
    <dbReference type="NCBI Taxonomy" id="3821"/>
    <lineage>
        <taxon>Eukaryota</taxon>
        <taxon>Viridiplantae</taxon>
        <taxon>Streptophyta</taxon>
        <taxon>Embryophyta</taxon>
        <taxon>Tracheophyta</taxon>
        <taxon>Spermatophyta</taxon>
        <taxon>Magnoliopsida</taxon>
        <taxon>eudicotyledons</taxon>
        <taxon>Gunneridae</taxon>
        <taxon>Pentapetalae</taxon>
        <taxon>rosids</taxon>
        <taxon>fabids</taxon>
        <taxon>Fabales</taxon>
        <taxon>Fabaceae</taxon>
        <taxon>Papilionoideae</taxon>
        <taxon>50 kb inversion clade</taxon>
        <taxon>NPAAA clade</taxon>
        <taxon>indigoferoid/millettioid clade</taxon>
        <taxon>Phaseoleae</taxon>
        <taxon>Cajanus</taxon>
    </lineage>
</organism>
<proteinExistence type="predicted"/>
<dbReference type="EMBL" id="KQ483749">
    <property type="protein sequence ID" value="KYP41847.1"/>
    <property type="molecule type" value="Genomic_DNA"/>
</dbReference>
<name>A0A151RH78_CAJCA</name>
<reference evidence="2" key="1">
    <citation type="journal article" date="2012" name="Nat. Biotechnol.">
        <title>Draft genome sequence of pigeonpea (Cajanus cajan), an orphan legume crop of resource-poor farmers.</title>
        <authorList>
            <person name="Varshney R.K."/>
            <person name="Chen W."/>
            <person name="Li Y."/>
            <person name="Bharti A.K."/>
            <person name="Saxena R.K."/>
            <person name="Schlueter J.A."/>
            <person name="Donoghue M.T."/>
            <person name="Azam S."/>
            <person name="Fan G."/>
            <person name="Whaley A.M."/>
            <person name="Farmer A.D."/>
            <person name="Sheridan J."/>
            <person name="Iwata A."/>
            <person name="Tuteja R."/>
            <person name="Penmetsa R.V."/>
            <person name="Wu W."/>
            <person name="Upadhyaya H.D."/>
            <person name="Yang S.P."/>
            <person name="Shah T."/>
            <person name="Saxena K.B."/>
            <person name="Michael T."/>
            <person name="McCombie W.R."/>
            <person name="Yang B."/>
            <person name="Zhang G."/>
            <person name="Yang H."/>
            <person name="Wang J."/>
            <person name="Spillane C."/>
            <person name="Cook D.R."/>
            <person name="May G.D."/>
            <person name="Xu X."/>
            <person name="Jackson S.A."/>
        </authorList>
    </citation>
    <scope>NUCLEOTIDE SEQUENCE [LARGE SCALE GENOMIC DNA]</scope>
</reference>
<sequence length="65" mass="6978">MLMALYGIPDEYSSVRDQILGSSTVPTLNSAWSTLLRVPCKSSPNIPSSAPTSDFSALVSQCDDR</sequence>
<evidence type="ECO:0000313" key="2">
    <source>
        <dbReference type="EMBL" id="KYP41847.1"/>
    </source>
</evidence>
<dbReference type="Gramene" id="C.cajan_35289.t">
    <property type="protein sequence ID" value="C.cajan_35289.t.cds1"/>
    <property type="gene ID" value="C.cajan_35289"/>
</dbReference>
<dbReference type="Proteomes" id="UP000075243">
    <property type="component" value="Unassembled WGS sequence"/>
</dbReference>
<evidence type="ECO:0000256" key="1">
    <source>
        <dbReference type="SAM" id="MobiDB-lite"/>
    </source>
</evidence>
<accession>A0A151RH78</accession>